<proteinExistence type="inferred from homology"/>
<accession>A0A484LUP1</accession>
<keyword evidence="1" id="KW-0150">Chloroplast</keyword>
<keyword evidence="1" id="KW-0067">ATP-binding</keyword>
<evidence type="ECO:0000313" key="2">
    <source>
        <dbReference type="EMBL" id="VFQ79518.1"/>
    </source>
</evidence>
<comment type="similarity">
    <text evidence="1">Belongs to the GatC family.</text>
</comment>
<dbReference type="NCBIfam" id="TIGR00135">
    <property type="entry name" value="gatC"/>
    <property type="match status" value="1"/>
</dbReference>
<dbReference type="InterPro" id="IPR003837">
    <property type="entry name" value="GatC"/>
</dbReference>
<dbReference type="SUPFAM" id="SSF141000">
    <property type="entry name" value="Glu-tRNAGln amidotransferase C subunit"/>
    <property type="match status" value="1"/>
</dbReference>
<dbReference type="GO" id="GO:0032543">
    <property type="term" value="P:mitochondrial translation"/>
    <property type="evidence" value="ECO:0007669"/>
    <property type="project" value="UniProtKB-UniRule"/>
</dbReference>
<keyword evidence="1" id="KW-0547">Nucleotide-binding</keyword>
<keyword evidence="1" id="KW-0496">Mitochondrion</keyword>
<dbReference type="GO" id="GO:0070681">
    <property type="term" value="P:glutaminyl-tRNAGln biosynthesis via transamidation"/>
    <property type="evidence" value="ECO:0007669"/>
    <property type="project" value="UniProtKB-UniRule"/>
</dbReference>
<comment type="subunit">
    <text evidence="1">Subunit of the heterotrimeric GatCAB amidotransferase (AdT) complex, composed of A, B and C subunits.</text>
</comment>
<keyword evidence="3" id="KW-1185">Reference proteome</keyword>
<dbReference type="EMBL" id="OOIL02001969">
    <property type="protein sequence ID" value="VFQ79518.1"/>
    <property type="molecule type" value="Genomic_DNA"/>
</dbReference>
<dbReference type="HAMAP" id="MF_00122">
    <property type="entry name" value="GatC"/>
    <property type="match status" value="1"/>
</dbReference>
<dbReference type="EC" id="6.3.5.-" evidence="1"/>
<dbReference type="GO" id="GO:0050567">
    <property type="term" value="F:glutaminyl-tRNA synthase (glutamine-hydrolyzing) activity"/>
    <property type="evidence" value="ECO:0007669"/>
    <property type="project" value="UniProtKB-UniRule"/>
</dbReference>
<dbReference type="GO" id="GO:0005739">
    <property type="term" value="C:mitochondrion"/>
    <property type="evidence" value="ECO:0007669"/>
    <property type="project" value="UniProtKB-SubCell"/>
</dbReference>
<dbReference type="Pfam" id="PF02686">
    <property type="entry name" value="GatC"/>
    <property type="match status" value="1"/>
</dbReference>
<comment type="catalytic activity">
    <reaction evidence="1">
        <text>L-glutamyl-tRNA(Gln) + L-glutamine + ATP + H2O = L-glutaminyl-tRNA(Gln) + L-glutamate + ADP + phosphate + H(+)</text>
        <dbReference type="Rhea" id="RHEA:17521"/>
        <dbReference type="Rhea" id="RHEA-COMP:9681"/>
        <dbReference type="Rhea" id="RHEA-COMP:9684"/>
        <dbReference type="ChEBI" id="CHEBI:15377"/>
        <dbReference type="ChEBI" id="CHEBI:15378"/>
        <dbReference type="ChEBI" id="CHEBI:29985"/>
        <dbReference type="ChEBI" id="CHEBI:30616"/>
        <dbReference type="ChEBI" id="CHEBI:43474"/>
        <dbReference type="ChEBI" id="CHEBI:58359"/>
        <dbReference type="ChEBI" id="CHEBI:78520"/>
        <dbReference type="ChEBI" id="CHEBI:78521"/>
        <dbReference type="ChEBI" id="CHEBI:456216"/>
    </reaction>
</comment>
<dbReference type="InterPro" id="IPR036113">
    <property type="entry name" value="Asp/Glu-ADT_sf_sub_c"/>
</dbReference>
<dbReference type="OrthoDB" id="2020502at2759"/>
<comment type="function">
    <text evidence="1">Allows the formation of correctly charged Gln-tRNA(Gln) through the transamidation of misacylated Glu-tRNA(Gln) in chloroplasts and mitochondria. The reaction takes place in the presence of glutamine and ATP through an activated gamma-phospho-Glu-tRNA(Gln).</text>
</comment>
<keyword evidence="1" id="KW-0436">Ligase</keyword>
<organism evidence="2 3">
    <name type="scientific">Cuscuta campestris</name>
    <dbReference type="NCBI Taxonomy" id="132261"/>
    <lineage>
        <taxon>Eukaryota</taxon>
        <taxon>Viridiplantae</taxon>
        <taxon>Streptophyta</taxon>
        <taxon>Embryophyta</taxon>
        <taxon>Tracheophyta</taxon>
        <taxon>Spermatophyta</taxon>
        <taxon>Magnoliopsida</taxon>
        <taxon>eudicotyledons</taxon>
        <taxon>Gunneridae</taxon>
        <taxon>Pentapetalae</taxon>
        <taxon>asterids</taxon>
        <taxon>lamiids</taxon>
        <taxon>Solanales</taxon>
        <taxon>Convolvulaceae</taxon>
        <taxon>Cuscuteae</taxon>
        <taxon>Cuscuta</taxon>
        <taxon>Cuscuta subgen. Grammica</taxon>
        <taxon>Cuscuta sect. Cleistogrammica</taxon>
    </lineage>
</organism>
<keyword evidence="1" id="KW-0648">Protein biosynthesis</keyword>
<dbReference type="GO" id="GO:0005524">
    <property type="term" value="F:ATP binding"/>
    <property type="evidence" value="ECO:0007669"/>
    <property type="project" value="UniProtKB-KW"/>
</dbReference>
<name>A0A484LUP1_9ASTE</name>
<dbReference type="GO" id="GO:0006450">
    <property type="term" value="P:regulation of translational fidelity"/>
    <property type="evidence" value="ECO:0007669"/>
    <property type="project" value="InterPro"/>
</dbReference>
<reference evidence="2 3" key="1">
    <citation type="submission" date="2018-04" db="EMBL/GenBank/DDBJ databases">
        <authorList>
            <person name="Vogel A."/>
        </authorList>
    </citation>
    <scope>NUCLEOTIDE SEQUENCE [LARGE SCALE GENOMIC DNA]</scope>
</reference>
<sequence length="128" mass="14175">MGSRGALPFSLRPTMVVNIALARRSYSTPASRALPPPDVPRLAETARISLTPSEAEEFAPKIQQVIEWFGQLQAVDLQSIEPAIRADTEGDNLRDDTPECFENREAIVAAVPNYEEPYINVPKVLNKE</sequence>
<evidence type="ECO:0000256" key="1">
    <source>
        <dbReference type="HAMAP-Rule" id="MF_03149"/>
    </source>
</evidence>
<dbReference type="GO" id="GO:0009507">
    <property type="term" value="C:chloroplast"/>
    <property type="evidence" value="ECO:0007669"/>
    <property type="project" value="UniProtKB-SubCell"/>
</dbReference>
<dbReference type="AlphaFoldDB" id="A0A484LUP1"/>
<dbReference type="PANTHER" id="PTHR15004:SF0">
    <property type="entry name" value="GLUTAMYL-TRNA(GLN) AMIDOTRANSFERASE SUBUNIT C, MITOCHONDRIAL"/>
    <property type="match status" value="1"/>
</dbReference>
<dbReference type="Gene3D" id="1.10.20.60">
    <property type="entry name" value="Glu-tRNAGln amidotransferase C subunit, N-terminal domain"/>
    <property type="match status" value="1"/>
</dbReference>
<evidence type="ECO:0000313" key="3">
    <source>
        <dbReference type="Proteomes" id="UP000595140"/>
    </source>
</evidence>
<dbReference type="Proteomes" id="UP000595140">
    <property type="component" value="Unassembled WGS sequence"/>
</dbReference>
<gene>
    <name evidence="1" type="primary">GATC</name>
    <name evidence="2" type="ORF">CCAM_LOCUS21294</name>
</gene>
<dbReference type="GO" id="GO:0030956">
    <property type="term" value="C:glutamyl-tRNA(Gln) amidotransferase complex"/>
    <property type="evidence" value="ECO:0007669"/>
    <property type="project" value="UniProtKB-UniRule"/>
</dbReference>
<protein>
    <recommendedName>
        <fullName evidence="1">Glutamyl-tRNA(Gln) amidotransferase subunit C, chloroplastic/mitochondrial</fullName>
        <shortName evidence="1">Glu-AdT subunit C</shortName>
        <ecNumber evidence="1">6.3.5.-</ecNumber>
    </recommendedName>
</protein>
<keyword evidence="1" id="KW-0934">Plastid</keyword>
<dbReference type="PANTHER" id="PTHR15004">
    <property type="entry name" value="GLUTAMYL-TRNA(GLN) AMIDOTRANSFERASE SUBUNIT C, MITOCHONDRIAL"/>
    <property type="match status" value="1"/>
</dbReference>
<comment type="subcellular location">
    <subcellularLocation>
        <location evidence="1">Mitochondrion</location>
    </subcellularLocation>
    <subcellularLocation>
        <location evidence="1">Plastid</location>
        <location evidence="1">Chloroplast</location>
    </subcellularLocation>
</comment>